<dbReference type="EMBL" id="AMPZ03000002">
    <property type="protein sequence ID" value="KAH9592822.1"/>
    <property type="molecule type" value="Genomic_DNA"/>
</dbReference>
<reference evidence="1" key="3">
    <citation type="submission" date="2021-06" db="EMBL/GenBank/DDBJ databases">
        <title>Chromosome-level genome assembly for S. haematobium.</title>
        <authorList>
            <person name="Stroehlein A.J."/>
        </authorList>
    </citation>
    <scope>NUCLEOTIDE SEQUENCE</scope>
</reference>
<dbReference type="GeneID" id="24595334"/>
<dbReference type="RefSeq" id="XP_051072743.1">
    <property type="nucleotide sequence ID" value="XM_051212554.1"/>
</dbReference>
<sequence>MLKSFHLYILVDEKVLYQVAFPLDLGRMIHEYLFCPLILGNGTSSLQLNGHATHGSSKSSNTSGVSIPLMIGWTAGAPISSSIREQWDYVINNWDQCSKKKSYVSVGC</sequence>
<dbReference type="Proteomes" id="UP000471633">
    <property type="component" value="Unassembled WGS sequence"/>
</dbReference>
<name>A0A922S4C6_SCHHA</name>
<comment type="caution">
    <text evidence="1">The sequence shown here is derived from an EMBL/GenBank/DDBJ whole genome shotgun (WGS) entry which is preliminary data.</text>
</comment>
<evidence type="ECO:0000313" key="1">
    <source>
        <dbReference type="EMBL" id="KAH9592822.1"/>
    </source>
</evidence>
<dbReference type="AlphaFoldDB" id="A0A922S4C6"/>
<gene>
    <name evidence="1" type="primary">EVI5_1</name>
    <name evidence="1" type="ORF">MS3_00004618</name>
</gene>
<evidence type="ECO:0000313" key="2">
    <source>
        <dbReference type="Proteomes" id="UP000471633"/>
    </source>
</evidence>
<dbReference type="CTD" id="24595334"/>
<keyword evidence="2" id="KW-1185">Reference proteome</keyword>
<reference evidence="1" key="2">
    <citation type="journal article" date="2019" name="Gigascience">
        <title>High-quality Schistosoma haematobium genome achieved by single-molecule and long-range sequencing.</title>
        <authorList>
            <person name="Stroehlein A.J."/>
            <person name="Korhonen P.K."/>
            <person name="Chong T.M."/>
            <person name="Lim Y.L."/>
            <person name="Chan K.G."/>
            <person name="Webster B."/>
            <person name="Rollinson D."/>
            <person name="Brindley P.J."/>
            <person name="Gasser R.B."/>
            <person name="Young N.D."/>
        </authorList>
    </citation>
    <scope>NUCLEOTIDE SEQUENCE</scope>
</reference>
<protein>
    <submittedName>
        <fullName evidence="1">Ecotropic viral integration site, variant 2</fullName>
    </submittedName>
</protein>
<proteinExistence type="predicted"/>
<accession>A0A922S4C6</accession>
<reference evidence="1" key="4">
    <citation type="journal article" date="2022" name="PLoS Pathog.">
        <title>Chromosome-level genome of Schistosoma haematobium underpins genome-wide explorations of molecular variation.</title>
        <authorList>
            <person name="Stroehlein A.J."/>
            <person name="Korhonen P.K."/>
            <person name="Lee V.V."/>
            <person name="Ralph S.A."/>
            <person name="Mentink-Kane M."/>
            <person name="You H."/>
            <person name="McManus D.P."/>
            <person name="Tchuente L.T."/>
            <person name="Stothard J.R."/>
            <person name="Kaur P."/>
            <person name="Dudchenko O."/>
            <person name="Aiden E.L."/>
            <person name="Yang B."/>
            <person name="Yang H."/>
            <person name="Emery A.M."/>
            <person name="Webster B.L."/>
            <person name="Brindley P.J."/>
            <person name="Rollinson D."/>
            <person name="Chang B.C.H."/>
            <person name="Gasser R.B."/>
            <person name="Young N.D."/>
        </authorList>
    </citation>
    <scope>NUCLEOTIDE SEQUENCE</scope>
</reference>
<organism evidence="1 2">
    <name type="scientific">Schistosoma haematobium</name>
    <name type="common">Blood fluke</name>
    <dbReference type="NCBI Taxonomy" id="6185"/>
    <lineage>
        <taxon>Eukaryota</taxon>
        <taxon>Metazoa</taxon>
        <taxon>Spiralia</taxon>
        <taxon>Lophotrochozoa</taxon>
        <taxon>Platyhelminthes</taxon>
        <taxon>Trematoda</taxon>
        <taxon>Digenea</taxon>
        <taxon>Strigeidida</taxon>
        <taxon>Schistosomatoidea</taxon>
        <taxon>Schistosomatidae</taxon>
        <taxon>Schistosoma</taxon>
    </lineage>
</organism>
<reference evidence="1" key="1">
    <citation type="journal article" date="2012" name="Nat. Genet.">
        <title>Whole-genome sequence of Schistosoma haematobium.</title>
        <authorList>
            <person name="Young N.D."/>
            <person name="Jex A.R."/>
            <person name="Li B."/>
            <person name="Liu S."/>
            <person name="Yang L."/>
            <person name="Xiong Z."/>
            <person name="Li Y."/>
            <person name="Cantacessi C."/>
            <person name="Hall R.S."/>
            <person name="Xu X."/>
            <person name="Chen F."/>
            <person name="Wu X."/>
            <person name="Zerlotini A."/>
            <person name="Oliveira G."/>
            <person name="Hofmann A."/>
            <person name="Zhang G."/>
            <person name="Fang X."/>
            <person name="Kang Y."/>
            <person name="Campbell B.E."/>
            <person name="Loukas A."/>
            <person name="Ranganathan S."/>
            <person name="Rollinson D."/>
            <person name="Rinaldi G."/>
            <person name="Brindley P.J."/>
            <person name="Yang H."/>
            <person name="Wang J."/>
            <person name="Wang J."/>
            <person name="Gasser R.B."/>
        </authorList>
    </citation>
    <scope>NUCLEOTIDE SEQUENCE</scope>
</reference>